<dbReference type="RefSeq" id="WP_218138211.1">
    <property type="nucleotide sequence ID" value="NZ_FNWJ01000001.1"/>
</dbReference>
<name>A0A1H6FJ19_THEAL</name>
<feature type="transmembrane region" description="Helical" evidence="1">
    <location>
        <begin position="21"/>
        <end position="48"/>
    </location>
</feature>
<evidence type="ECO:0000256" key="1">
    <source>
        <dbReference type="SAM" id="Phobius"/>
    </source>
</evidence>
<feature type="transmembrane region" description="Helical" evidence="1">
    <location>
        <begin position="138"/>
        <end position="158"/>
    </location>
</feature>
<keyword evidence="1" id="KW-0812">Transmembrane</keyword>
<sequence>MRARARDRLIESRLTPNAISLTGFALNLVAAGLVLAEAFVLAALAFAVGSLMDMLDGRYSRMSGKGTPFGAFLDSTLDRIEEGVVLAAVAAYFAHAGRPAAAGATVLAVVGSYMVSYTRARAEALGVECKVGVATRPVRVVILTAGLLLAEGAGVLHLKLLEPAVYLLAGITVVTTLQRVLHVRRELA</sequence>
<keyword evidence="3" id="KW-1185">Reference proteome</keyword>
<organism evidence="2 3">
    <name type="scientific">Thermoleophilum album</name>
    <dbReference type="NCBI Taxonomy" id="29539"/>
    <lineage>
        <taxon>Bacteria</taxon>
        <taxon>Bacillati</taxon>
        <taxon>Actinomycetota</taxon>
        <taxon>Thermoleophilia</taxon>
        <taxon>Thermoleophilales</taxon>
        <taxon>Thermoleophilaceae</taxon>
        <taxon>Thermoleophilum</taxon>
    </lineage>
</organism>
<feature type="transmembrane region" description="Helical" evidence="1">
    <location>
        <begin position="164"/>
        <end position="181"/>
    </location>
</feature>
<protein>
    <submittedName>
        <fullName evidence="2">CDP-diacylglycerol--glycerol-3-phosphate 3-phosphatidyltransferase</fullName>
    </submittedName>
</protein>
<dbReference type="EMBL" id="FNWJ01000001">
    <property type="protein sequence ID" value="SEH10847.1"/>
    <property type="molecule type" value="Genomic_DNA"/>
</dbReference>
<dbReference type="Gene3D" id="1.20.120.1760">
    <property type="match status" value="1"/>
</dbReference>
<dbReference type="STRING" id="29539.SAMN02745716_0574"/>
<dbReference type="InterPro" id="IPR000462">
    <property type="entry name" value="CDP-OH_P_trans"/>
</dbReference>
<evidence type="ECO:0000313" key="2">
    <source>
        <dbReference type="EMBL" id="SEH10847.1"/>
    </source>
</evidence>
<dbReference type="GO" id="GO:0008654">
    <property type="term" value="P:phospholipid biosynthetic process"/>
    <property type="evidence" value="ECO:0007669"/>
    <property type="project" value="InterPro"/>
</dbReference>
<dbReference type="Proteomes" id="UP000222056">
    <property type="component" value="Unassembled WGS sequence"/>
</dbReference>
<dbReference type="GO" id="GO:0016780">
    <property type="term" value="F:phosphotransferase activity, for other substituted phosphate groups"/>
    <property type="evidence" value="ECO:0007669"/>
    <property type="project" value="InterPro"/>
</dbReference>
<keyword evidence="1" id="KW-1133">Transmembrane helix</keyword>
<dbReference type="Pfam" id="PF01066">
    <property type="entry name" value="CDP-OH_P_transf"/>
    <property type="match status" value="1"/>
</dbReference>
<gene>
    <name evidence="2" type="ORF">SAMN02745716_0574</name>
</gene>
<keyword evidence="2" id="KW-0808">Transferase</keyword>
<feature type="transmembrane region" description="Helical" evidence="1">
    <location>
        <begin position="100"/>
        <end position="117"/>
    </location>
</feature>
<reference evidence="3" key="1">
    <citation type="submission" date="2016-10" db="EMBL/GenBank/DDBJ databases">
        <authorList>
            <person name="Varghese N."/>
            <person name="Submissions S."/>
        </authorList>
    </citation>
    <scope>NUCLEOTIDE SEQUENCE [LARGE SCALE GENOMIC DNA]</scope>
    <source>
        <strain evidence="3">ATCC 35263</strain>
    </source>
</reference>
<proteinExistence type="predicted"/>
<evidence type="ECO:0000313" key="3">
    <source>
        <dbReference type="Proteomes" id="UP000222056"/>
    </source>
</evidence>
<dbReference type="GO" id="GO:0016020">
    <property type="term" value="C:membrane"/>
    <property type="evidence" value="ECO:0007669"/>
    <property type="project" value="InterPro"/>
</dbReference>
<dbReference type="InterPro" id="IPR043130">
    <property type="entry name" value="CDP-OH_PTrfase_TM_dom"/>
</dbReference>
<dbReference type="AlphaFoldDB" id="A0A1H6FJ19"/>
<accession>A0A1H6FJ19</accession>
<keyword evidence="1" id="KW-0472">Membrane</keyword>